<sequence>MDETNKQSGLPEKKSSIGYLVIIGALVIVCGLLYWKYTGEKQQSQEIQSQLNQEKDSIESNLTNLYADYTGLESNNDSLNKELAVERGKIQGLIKQVKSEKAINYQKIKDYQSELGSLRSIMRNYIQQIDSLNTLNQHLIAENVKVREESTMTKMANKELSTQNDELSTKVQKGSVIKARDIVSTPINSRGKEVTRARRVEKIKVCFTLVENEIAQPGLRDAFVRITGPDKFVLTKSETDQFDFNGEKIVFSAKREVDYQNKDVDLCIFYDNKGDLLVGSYEIAVFLDGILIGQSQFLIK</sequence>
<dbReference type="OrthoDB" id="1115172at2"/>
<dbReference type="AlphaFoldDB" id="A0A1G6KZ97"/>
<keyword evidence="2" id="KW-1133">Transmembrane helix</keyword>
<evidence type="ECO:0000313" key="3">
    <source>
        <dbReference type="EMBL" id="SDC36400.1"/>
    </source>
</evidence>
<accession>A0A1G6KZ97</accession>
<protein>
    <recommendedName>
        <fullName evidence="5">Cell division protein ZapB</fullName>
    </recommendedName>
</protein>
<evidence type="ECO:0000256" key="2">
    <source>
        <dbReference type="SAM" id="Phobius"/>
    </source>
</evidence>
<dbReference type="STRING" id="1640674.SAMN05216323_10284"/>
<dbReference type="EMBL" id="FMYP01000028">
    <property type="protein sequence ID" value="SDC36400.1"/>
    <property type="molecule type" value="Genomic_DNA"/>
</dbReference>
<keyword evidence="4" id="KW-1185">Reference proteome</keyword>
<evidence type="ECO:0008006" key="5">
    <source>
        <dbReference type="Google" id="ProtNLM"/>
    </source>
</evidence>
<evidence type="ECO:0000313" key="4">
    <source>
        <dbReference type="Proteomes" id="UP000199452"/>
    </source>
</evidence>
<keyword evidence="2" id="KW-0472">Membrane</keyword>
<feature type="transmembrane region" description="Helical" evidence="2">
    <location>
        <begin position="16"/>
        <end position="35"/>
    </location>
</feature>
<evidence type="ECO:0000256" key="1">
    <source>
        <dbReference type="SAM" id="Coils"/>
    </source>
</evidence>
<name>A0A1G6KZ97_9BACT</name>
<dbReference type="RefSeq" id="WP_092438022.1">
    <property type="nucleotide sequence ID" value="NZ_FMYP01000028.1"/>
</dbReference>
<organism evidence="3 4">
    <name type="scientific">Williamwhitmania taraxaci</name>
    <dbReference type="NCBI Taxonomy" id="1640674"/>
    <lineage>
        <taxon>Bacteria</taxon>
        <taxon>Pseudomonadati</taxon>
        <taxon>Bacteroidota</taxon>
        <taxon>Bacteroidia</taxon>
        <taxon>Bacteroidales</taxon>
        <taxon>Williamwhitmaniaceae</taxon>
        <taxon>Williamwhitmania</taxon>
    </lineage>
</organism>
<keyword evidence="2" id="KW-0812">Transmembrane</keyword>
<dbReference type="Proteomes" id="UP000199452">
    <property type="component" value="Unassembled WGS sequence"/>
</dbReference>
<reference evidence="3 4" key="1">
    <citation type="submission" date="2016-09" db="EMBL/GenBank/DDBJ databases">
        <authorList>
            <person name="Capua I."/>
            <person name="De Benedictis P."/>
            <person name="Joannis T."/>
            <person name="Lombin L.H."/>
            <person name="Cattoli G."/>
        </authorList>
    </citation>
    <scope>NUCLEOTIDE SEQUENCE [LARGE SCALE GENOMIC DNA]</scope>
    <source>
        <strain evidence="3 4">A7P-90m</strain>
    </source>
</reference>
<proteinExistence type="predicted"/>
<gene>
    <name evidence="3" type="ORF">SAMN05216323_10284</name>
</gene>
<keyword evidence="1" id="KW-0175">Coiled coil</keyword>
<feature type="coiled-coil region" evidence="1">
    <location>
        <begin position="41"/>
        <end position="82"/>
    </location>
</feature>